<name>E3C768_9LACO</name>
<evidence type="ECO:0000256" key="1">
    <source>
        <dbReference type="SAM" id="Phobius"/>
    </source>
</evidence>
<evidence type="ECO:0000313" key="3">
    <source>
        <dbReference type="Proteomes" id="UP000003070"/>
    </source>
</evidence>
<keyword evidence="1" id="KW-1133">Transmembrane helix</keyword>
<protein>
    <submittedName>
        <fullName evidence="2">Uncharacterized protein</fullName>
    </submittedName>
</protein>
<dbReference type="Proteomes" id="UP000003070">
    <property type="component" value="Unassembled WGS sequence"/>
</dbReference>
<sequence length="37" mass="4499">MITEITLSSSNWHNKDSFLFSYIILYYIMYIISTINY</sequence>
<dbReference type="EMBL" id="AEKL01000033">
    <property type="protein sequence ID" value="EFQ53425.1"/>
    <property type="molecule type" value="Genomic_DNA"/>
</dbReference>
<reference evidence="2 3" key="1">
    <citation type="submission" date="2010-10" db="EMBL/GenBank/DDBJ databases">
        <authorList>
            <person name="Durkin A.S."/>
            <person name="Madupu R."/>
            <person name="Torralba M."/>
            <person name="Gillis M."/>
            <person name="Methe B."/>
            <person name="Sutton G."/>
            <person name="Nelson K.E."/>
        </authorList>
    </citation>
    <scope>NUCLEOTIDE SEQUENCE [LARGE SCALE GENOMIC DNA]</scope>
    <source>
        <strain evidence="2 3">PB013-T2-3</strain>
    </source>
</reference>
<dbReference type="AlphaFoldDB" id="E3C768"/>
<gene>
    <name evidence="2" type="ORF">HMPREF9265_1398</name>
</gene>
<keyword evidence="1" id="KW-0472">Membrane</keyword>
<accession>E3C768</accession>
<evidence type="ECO:0000313" key="2">
    <source>
        <dbReference type="EMBL" id="EFQ53425.1"/>
    </source>
</evidence>
<comment type="caution">
    <text evidence="2">The sequence shown here is derived from an EMBL/GenBank/DDBJ whole genome shotgun (WGS) entry which is preliminary data.</text>
</comment>
<feature type="transmembrane region" description="Helical" evidence="1">
    <location>
        <begin position="17"/>
        <end position="35"/>
    </location>
</feature>
<proteinExistence type="predicted"/>
<organism evidence="2 3">
    <name type="scientific">Limosilactobacillus oris PB013-T2-3</name>
    <dbReference type="NCBI Taxonomy" id="908339"/>
    <lineage>
        <taxon>Bacteria</taxon>
        <taxon>Bacillati</taxon>
        <taxon>Bacillota</taxon>
        <taxon>Bacilli</taxon>
        <taxon>Lactobacillales</taxon>
        <taxon>Lactobacillaceae</taxon>
        <taxon>Limosilactobacillus</taxon>
    </lineage>
</organism>
<keyword evidence="1" id="KW-0812">Transmembrane</keyword>